<dbReference type="InterPro" id="IPR033878">
    <property type="entry name" value="NfsB-like"/>
</dbReference>
<keyword evidence="3" id="KW-0285">Flavoprotein</keyword>
<dbReference type="Gene3D" id="3.40.109.10">
    <property type="entry name" value="NADH Oxidase"/>
    <property type="match status" value="1"/>
</dbReference>
<keyword evidence="6 8" id="KW-0560">Oxidoreductase</keyword>
<dbReference type="PANTHER" id="PTHR43673">
    <property type="entry name" value="NAD(P)H NITROREDUCTASE YDGI-RELATED"/>
    <property type="match status" value="1"/>
</dbReference>
<organism evidence="8 9">
    <name type="scientific">Cesiribacter andamanensis AMV16</name>
    <dbReference type="NCBI Taxonomy" id="1279009"/>
    <lineage>
        <taxon>Bacteria</taxon>
        <taxon>Pseudomonadati</taxon>
        <taxon>Bacteroidota</taxon>
        <taxon>Cytophagia</taxon>
        <taxon>Cytophagales</taxon>
        <taxon>Cesiribacteraceae</taxon>
        <taxon>Cesiribacter</taxon>
    </lineage>
</organism>
<keyword evidence="4" id="KW-0288">FMN</keyword>
<dbReference type="EMBL" id="AODQ01000136">
    <property type="protein sequence ID" value="EMR01200.1"/>
    <property type="molecule type" value="Genomic_DNA"/>
</dbReference>
<dbReference type="EC" id="1.6.99.-" evidence="8"/>
<dbReference type="InterPro" id="IPR000415">
    <property type="entry name" value="Nitroreductase-like"/>
</dbReference>
<evidence type="ECO:0000313" key="8">
    <source>
        <dbReference type="EMBL" id="EMR01200.1"/>
    </source>
</evidence>
<dbReference type="AlphaFoldDB" id="M7NHB9"/>
<evidence type="ECO:0000256" key="6">
    <source>
        <dbReference type="ARBA" id="ARBA00023002"/>
    </source>
</evidence>
<feature type="domain" description="Nitroreductase" evidence="7">
    <location>
        <begin position="21"/>
        <end position="197"/>
    </location>
</feature>
<dbReference type="PANTHER" id="PTHR43673:SF2">
    <property type="entry name" value="NITROREDUCTASE"/>
    <property type="match status" value="1"/>
</dbReference>
<dbReference type="Pfam" id="PF00881">
    <property type="entry name" value="Nitroreductase"/>
    <property type="match status" value="1"/>
</dbReference>
<evidence type="ECO:0000256" key="3">
    <source>
        <dbReference type="ARBA" id="ARBA00022630"/>
    </source>
</evidence>
<comment type="caution">
    <text evidence="8">The sequence shown here is derived from an EMBL/GenBank/DDBJ whole genome shotgun (WGS) entry which is preliminary data.</text>
</comment>
<comment type="similarity">
    <text evidence="2">Belongs to the nitroreductase family.</text>
</comment>
<gene>
    <name evidence="8" type="ORF">ADICEAN_03680</name>
</gene>
<dbReference type="PATRIC" id="fig|1279009.4.peg.3727"/>
<evidence type="ECO:0000259" key="7">
    <source>
        <dbReference type="Pfam" id="PF00881"/>
    </source>
</evidence>
<accession>M7NHB9</accession>
<dbReference type="InterPro" id="IPR029479">
    <property type="entry name" value="Nitroreductase"/>
</dbReference>
<name>M7NHB9_9BACT</name>
<evidence type="ECO:0000256" key="1">
    <source>
        <dbReference type="ARBA" id="ARBA00001917"/>
    </source>
</evidence>
<dbReference type="eggNOG" id="COG0778">
    <property type="taxonomic scope" value="Bacteria"/>
</dbReference>
<dbReference type="STRING" id="1279009.ADICEAN_03680"/>
<evidence type="ECO:0000256" key="2">
    <source>
        <dbReference type="ARBA" id="ARBA00007118"/>
    </source>
</evidence>
<sequence>MSKQYYTPSPNTAMDILQSLEWRYAAKRMNGQPVPQQKIQTILEAIRLAPSSMGLQPYSVLVIEDEALKKQIRPLAYNQPQIEESSHLLVFAAWSSISPEQIQEYISHTARVRNMPETALDDFKNTLLQMASSRTDEENFNWAARQAYIAFGTAVLAAAAQQVDATPMEGFNNAALDELLQLEQRGLKSVTLLPLGYRDAERDWLASLPKVRREADKFFIELTAADTALQNA</sequence>
<evidence type="ECO:0000256" key="4">
    <source>
        <dbReference type="ARBA" id="ARBA00022643"/>
    </source>
</evidence>
<dbReference type="SUPFAM" id="SSF55469">
    <property type="entry name" value="FMN-dependent nitroreductase-like"/>
    <property type="match status" value="1"/>
</dbReference>
<proteinExistence type="inferred from homology"/>
<evidence type="ECO:0000256" key="5">
    <source>
        <dbReference type="ARBA" id="ARBA00022857"/>
    </source>
</evidence>
<dbReference type="GO" id="GO:0016491">
    <property type="term" value="F:oxidoreductase activity"/>
    <property type="evidence" value="ECO:0007669"/>
    <property type="project" value="UniProtKB-KW"/>
</dbReference>
<dbReference type="Proteomes" id="UP000011910">
    <property type="component" value="Unassembled WGS sequence"/>
</dbReference>
<reference evidence="8 9" key="1">
    <citation type="journal article" date="2013" name="Genome Announc.">
        <title>Draft Genome Sequence of Cesiribacter andamanensis Strain AMV16T, Isolated from a Soil Sample from a Mud Volcano in the Andaman Islands, India.</title>
        <authorList>
            <person name="Shivaji S."/>
            <person name="Ara S."/>
            <person name="Begum Z."/>
            <person name="Srinivas T.N."/>
            <person name="Singh A."/>
            <person name="Kumar Pinnaka A."/>
        </authorList>
    </citation>
    <scope>NUCLEOTIDE SEQUENCE [LARGE SCALE GENOMIC DNA]</scope>
    <source>
        <strain evidence="8 9">AMV16</strain>
    </source>
</reference>
<protein>
    <submittedName>
        <fullName evidence="8">Major NAD(P)H-flavin oxidoreductase</fullName>
        <ecNumber evidence="8">1.6.99.-</ecNumber>
    </submittedName>
</protein>
<dbReference type="CDD" id="cd02149">
    <property type="entry name" value="NfsB-like"/>
    <property type="match status" value="1"/>
</dbReference>
<keyword evidence="9" id="KW-1185">Reference proteome</keyword>
<keyword evidence="5" id="KW-0521">NADP</keyword>
<comment type="cofactor">
    <cofactor evidence="1">
        <name>FMN</name>
        <dbReference type="ChEBI" id="CHEBI:58210"/>
    </cofactor>
</comment>
<evidence type="ECO:0000313" key="9">
    <source>
        <dbReference type="Proteomes" id="UP000011910"/>
    </source>
</evidence>